<dbReference type="Pfam" id="PF12937">
    <property type="entry name" value="F-box-like"/>
    <property type="match status" value="1"/>
</dbReference>
<dbReference type="PANTHER" id="PTHR46550:SF1">
    <property type="entry name" value="F-BOX PROTEIN 3"/>
    <property type="match status" value="1"/>
</dbReference>
<accession>A0A4S2KX12</accession>
<dbReference type="Gene3D" id="1.20.1280.50">
    <property type="match status" value="1"/>
</dbReference>
<proteinExistence type="predicted"/>
<reference evidence="4 5" key="1">
    <citation type="journal article" date="2019" name="BMC Genomics">
        <title>New insights from Opisthorchis felineus genome: update on genomics of the epidemiologically important liver flukes.</title>
        <authorList>
            <person name="Ershov N.I."/>
            <person name="Mordvinov V.A."/>
            <person name="Prokhortchouk E.B."/>
            <person name="Pakharukova M.Y."/>
            <person name="Gunbin K.V."/>
            <person name="Ustyantsev K."/>
            <person name="Genaev M.A."/>
            <person name="Blinov A.G."/>
            <person name="Mazur A."/>
            <person name="Boulygina E."/>
            <person name="Tsygankova S."/>
            <person name="Khrameeva E."/>
            <person name="Chekanov N."/>
            <person name="Fan G."/>
            <person name="Xiao A."/>
            <person name="Zhang H."/>
            <person name="Xu X."/>
            <person name="Yang H."/>
            <person name="Solovyev V."/>
            <person name="Lee S.M."/>
            <person name="Liu X."/>
            <person name="Afonnikov D.A."/>
            <person name="Skryabin K.G."/>
        </authorList>
    </citation>
    <scope>NUCLEOTIDE SEQUENCE [LARGE SCALE GENOMIC DNA]</scope>
    <source>
        <strain evidence="4">AK-0245</strain>
        <tissue evidence="4">Whole organism</tissue>
    </source>
</reference>
<evidence type="ECO:0000256" key="2">
    <source>
        <dbReference type="ARBA" id="ARBA00022786"/>
    </source>
</evidence>
<dbReference type="InterPro" id="IPR036047">
    <property type="entry name" value="F-box-like_dom_sf"/>
</dbReference>
<dbReference type="Proteomes" id="UP000308267">
    <property type="component" value="Unassembled WGS sequence"/>
</dbReference>
<dbReference type="InterPro" id="IPR001810">
    <property type="entry name" value="F-box_dom"/>
</dbReference>
<evidence type="ECO:0000256" key="1">
    <source>
        <dbReference type="ARBA" id="ARBA00004906"/>
    </source>
</evidence>
<dbReference type="PANTHER" id="PTHR46550">
    <property type="entry name" value="F-BOX ONLY PROTEIN 3"/>
    <property type="match status" value="1"/>
</dbReference>
<sequence>MENTVAKYVRARRRGRPLASKPITDLPDDLIYEIFKWLSLRDLCTCAYVCKRWWQVSRAQILWSRHYRTLMRKSEKRNVNHSFEDISKQHVLNIGQRQSEPILRSMFRQHLDFRKHLRLTTLRLSIKLEVYERNRVISANREILLPTTLCQQHCELLVDLCHVEIFPQDLQEIVMYCAVPLFPEKILSHSESPRQFVVMKRYDMKTMRQMCCCDRFTSQNVLLLHNCIYGLLIGQWPASSLAFVSGTFTLNELKRALKTVSDLRGVKHSTLNTPLMGDFSDNFDLCGYLLGTDGLGNIVLSNSWRSFEITGGHKILLSSCEHGLHIPFEKEPVMKITVGSLEIKLQDAFILRFLACRPNGDHVCDLSGSVFLIPATNEHIQFGEEDGDRYRFELRDAGVTLTGLVLRDRERARLPKLIELELAFRKI</sequence>
<dbReference type="EMBL" id="SJOL01009928">
    <property type="protein sequence ID" value="TGZ54752.1"/>
    <property type="molecule type" value="Genomic_DNA"/>
</dbReference>
<keyword evidence="5" id="KW-1185">Reference proteome</keyword>
<dbReference type="CDD" id="cd09917">
    <property type="entry name" value="F-box_SF"/>
    <property type="match status" value="1"/>
</dbReference>
<dbReference type="GO" id="GO:0005737">
    <property type="term" value="C:cytoplasm"/>
    <property type="evidence" value="ECO:0007669"/>
    <property type="project" value="TreeGrafter"/>
</dbReference>
<gene>
    <name evidence="4" type="ORF">CRM22_010564</name>
</gene>
<evidence type="ECO:0000313" key="4">
    <source>
        <dbReference type="EMBL" id="TGZ54752.1"/>
    </source>
</evidence>
<feature type="domain" description="F-box" evidence="3">
    <location>
        <begin position="20"/>
        <end position="66"/>
    </location>
</feature>
<protein>
    <recommendedName>
        <fullName evidence="3">F-box domain-containing protein</fullName>
    </recommendedName>
</protein>
<dbReference type="OrthoDB" id="3219396at2759"/>
<keyword evidence="2" id="KW-0833">Ubl conjugation pathway</keyword>
<organism evidence="4 5">
    <name type="scientific">Opisthorchis felineus</name>
    <dbReference type="NCBI Taxonomy" id="147828"/>
    <lineage>
        <taxon>Eukaryota</taxon>
        <taxon>Metazoa</taxon>
        <taxon>Spiralia</taxon>
        <taxon>Lophotrochozoa</taxon>
        <taxon>Platyhelminthes</taxon>
        <taxon>Trematoda</taxon>
        <taxon>Digenea</taxon>
        <taxon>Opisthorchiida</taxon>
        <taxon>Opisthorchiata</taxon>
        <taxon>Opisthorchiidae</taxon>
        <taxon>Opisthorchis</taxon>
    </lineage>
</organism>
<comment type="pathway">
    <text evidence="1">Protein modification; protein ubiquitination.</text>
</comment>
<comment type="caution">
    <text evidence="4">The sequence shown here is derived from an EMBL/GenBank/DDBJ whole genome shotgun (WGS) entry which is preliminary data.</text>
</comment>
<evidence type="ECO:0000259" key="3">
    <source>
        <dbReference type="PROSITE" id="PS50181"/>
    </source>
</evidence>
<dbReference type="PROSITE" id="PS50181">
    <property type="entry name" value="FBOX"/>
    <property type="match status" value="1"/>
</dbReference>
<dbReference type="AlphaFoldDB" id="A0A4S2KX12"/>
<dbReference type="SMART" id="SM00256">
    <property type="entry name" value="FBOX"/>
    <property type="match status" value="1"/>
</dbReference>
<evidence type="ECO:0000313" key="5">
    <source>
        <dbReference type="Proteomes" id="UP000308267"/>
    </source>
</evidence>
<dbReference type="InterPro" id="IPR052121">
    <property type="entry name" value="F-box_SCF_Substrate_Recog"/>
</dbReference>
<name>A0A4S2KX12_OPIFE</name>
<dbReference type="SUPFAM" id="SSF81383">
    <property type="entry name" value="F-box domain"/>
    <property type="match status" value="1"/>
</dbReference>